<sequence>MLTTKQIFRALKFQDIAPSNLTPLTEKTGETSVKVALVLNWKEVEFVV</sequence>
<dbReference type="AlphaFoldDB" id="K2G7A6"/>
<reference evidence="1" key="1">
    <citation type="journal article" date="2012" name="Science">
        <title>Fermentation, hydrogen, and sulfur metabolism in multiple uncultivated bacterial phyla.</title>
        <authorList>
            <person name="Wrighton K.C."/>
            <person name="Thomas B.C."/>
            <person name="Sharon I."/>
            <person name="Miller C.S."/>
            <person name="Castelle C.J."/>
            <person name="VerBerkmoes N.C."/>
            <person name="Wilkins M.J."/>
            <person name="Hettich R.L."/>
            <person name="Lipton M.S."/>
            <person name="Williams K.H."/>
            <person name="Long P.E."/>
            <person name="Banfield J.F."/>
        </authorList>
    </citation>
    <scope>NUCLEOTIDE SEQUENCE [LARGE SCALE GENOMIC DNA]</scope>
</reference>
<evidence type="ECO:0000313" key="1">
    <source>
        <dbReference type="EMBL" id="EKE30232.1"/>
    </source>
</evidence>
<protein>
    <submittedName>
        <fullName evidence="1">Uncharacterized protein</fullName>
    </submittedName>
</protein>
<proteinExistence type="predicted"/>
<dbReference type="EMBL" id="AMFJ01000021">
    <property type="protein sequence ID" value="EKE30232.1"/>
    <property type="molecule type" value="Genomic_DNA"/>
</dbReference>
<accession>K2G7A6</accession>
<gene>
    <name evidence="1" type="ORF">ACD_2C00021G0005</name>
</gene>
<name>K2G7A6_9BACT</name>
<organism evidence="1">
    <name type="scientific">uncultured bacterium</name>
    <name type="common">gcode 4</name>
    <dbReference type="NCBI Taxonomy" id="1234023"/>
    <lineage>
        <taxon>Bacteria</taxon>
        <taxon>environmental samples</taxon>
    </lineage>
</organism>
<comment type="caution">
    <text evidence="1">The sequence shown here is derived from an EMBL/GenBank/DDBJ whole genome shotgun (WGS) entry which is preliminary data.</text>
</comment>